<dbReference type="SUPFAM" id="SSF103473">
    <property type="entry name" value="MFS general substrate transporter"/>
    <property type="match status" value="1"/>
</dbReference>
<feature type="transmembrane region" description="Helical" evidence="3">
    <location>
        <begin position="253"/>
        <end position="275"/>
    </location>
</feature>
<feature type="transmembrane region" description="Helical" evidence="3">
    <location>
        <begin position="86"/>
        <end position="109"/>
    </location>
</feature>
<feature type="transmembrane region" description="Helical" evidence="3">
    <location>
        <begin position="383"/>
        <end position="406"/>
    </location>
</feature>
<feature type="transmembrane region" description="Helical" evidence="3">
    <location>
        <begin position="182"/>
        <end position="206"/>
    </location>
</feature>
<accession>A0A433D6M9</accession>
<keyword evidence="3" id="KW-0812">Transmembrane</keyword>
<dbReference type="PANTHER" id="PTHR11360:SF284">
    <property type="entry name" value="EG:103B4.3 PROTEIN-RELATED"/>
    <property type="match status" value="1"/>
</dbReference>
<evidence type="ECO:0000256" key="1">
    <source>
        <dbReference type="ARBA" id="ARBA00004141"/>
    </source>
</evidence>
<dbReference type="GO" id="GO:0022857">
    <property type="term" value="F:transmembrane transporter activity"/>
    <property type="evidence" value="ECO:0007669"/>
    <property type="project" value="InterPro"/>
</dbReference>
<reference evidence="5 6" key="1">
    <citation type="journal article" date="2018" name="New Phytol.">
        <title>Phylogenomics of Endogonaceae and evolution of mycorrhizas within Mucoromycota.</title>
        <authorList>
            <person name="Chang Y."/>
            <person name="Desiro A."/>
            <person name="Na H."/>
            <person name="Sandor L."/>
            <person name="Lipzen A."/>
            <person name="Clum A."/>
            <person name="Barry K."/>
            <person name="Grigoriev I.V."/>
            <person name="Martin F.M."/>
            <person name="Stajich J.E."/>
            <person name="Smith M.E."/>
            <person name="Bonito G."/>
            <person name="Spatafora J.W."/>
        </authorList>
    </citation>
    <scope>NUCLEOTIDE SEQUENCE [LARGE SCALE GENOMIC DNA]</scope>
    <source>
        <strain evidence="5 6">GMNB39</strain>
    </source>
</reference>
<evidence type="ECO:0000313" key="6">
    <source>
        <dbReference type="Proteomes" id="UP000268093"/>
    </source>
</evidence>
<feature type="transmembrane region" description="Helical" evidence="3">
    <location>
        <begin position="281"/>
        <end position="303"/>
    </location>
</feature>
<evidence type="ECO:0000313" key="5">
    <source>
        <dbReference type="EMBL" id="RUP46473.1"/>
    </source>
</evidence>
<protein>
    <submittedName>
        <fullName evidence="5">Major facilitator superfamily domain-containing protein</fullName>
    </submittedName>
</protein>
<proteinExistence type="inferred from homology"/>
<dbReference type="PANTHER" id="PTHR11360">
    <property type="entry name" value="MONOCARBOXYLATE TRANSPORTER"/>
    <property type="match status" value="1"/>
</dbReference>
<dbReference type="EMBL" id="RBNI01005793">
    <property type="protein sequence ID" value="RUP46473.1"/>
    <property type="molecule type" value="Genomic_DNA"/>
</dbReference>
<dbReference type="Gene3D" id="1.20.1250.20">
    <property type="entry name" value="MFS general substrate transporter like domains"/>
    <property type="match status" value="1"/>
</dbReference>
<dbReference type="InterPro" id="IPR036259">
    <property type="entry name" value="MFS_trans_sf"/>
</dbReference>
<dbReference type="Pfam" id="PF07690">
    <property type="entry name" value="MFS_1"/>
    <property type="match status" value="1"/>
</dbReference>
<feature type="transmembrane region" description="Helical" evidence="3">
    <location>
        <begin position="51"/>
        <end position="74"/>
    </location>
</feature>
<feature type="transmembrane region" description="Helical" evidence="3">
    <location>
        <begin position="310"/>
        <end position="336"/>
    </location>
</feature>
<organism evidence="5 6">
    <name type="scientific">Jimgerdemannia flammicorona</name>
    <dbReference type="NCBI Taxonomy" id="994334"/>
    <lineage>
        <taxon>Eukaryota</taxon>
        <taxon>Fungi</taxon>
        <taxon>Fungi incertae sedis</taxon>
        <taxon>Mucoromycota</taxon>
        <taxon>Mucoromycotina</taxon>
        <taxon>Endogonomycetes</taxon>
        <taxon>Endogonales</taxon>
        <taxon>Endogonaceae</taxon>
        <taxon>Jimgerdemannia</taxon>
    </lineage>
</organism>
<dbReference type="PROSITE" id="PS50850">
    <property type="entry name" value="MFS"/>
    <property type="match status" value="1"/>
</dbReference>
<sequence length="423" mass="45200">MTDCTKKPMDIEEKACLETVDPTTPAKVASTLNDETSTAHKITYPDGGYGWINVLASFLVNFFIWGTAFSYGVYLQNYAAEVFPDVPIATLSFIGTSTNGFMSLFGIVTGRLADLFGHRKMMFIGGIVASAGLILASFATEPYSVLLLLAPSTPPNPTHLYFSLPIAISIPSQWFEKHRALATGIAVSGSGIGGLAIAPLVQFIMAILGWHWALRIMGITSLVFLTLAAFITKSSPPPSKRGALFNFTVVKDARFLTLFTIGFFTYCGFLVPYFLMSNYTVFVGGTVTQGALLVGLMSGAGAVGRIATGLLADVFGMINIMFWANFISGVAVLAIWGNAIPVVTAQIFGMQHLATLLGLIFLSSAIPDTTGTPIATWIVQVQGGYMGAIVYTGVTFIIASACTVYLKYLVGARSVDGKVKWTK</sequence>
<comment type="subcellular location">
    <subcellularLocation>
        <location evidence="1">Membrane</location>
        <topology evidence="1">Multi-pass membrane protein</topology>
    </subcellularLocation>
</comment>
<feature type="transmembrane region" description="Helical" evidence="3">
    <location>
        <begin position="212"/>
        <end position="232"/>
    </location>
</feature>
<gene>
    <name evidence="5" type="ORF">BC936DRAFT_146915</name>
</gene>
<comment type="similarity">
    <text evidence="2">Belongs to the major facilitator superfamily. Monocarboxylate porter (TC 2.A.1.13) family.</text>
</comment>
<dbReference type="OrthoDB" id="2213137at2759"/>
<keyword evidence="3" id="KW-1133">Transmembrane helix</keyword>
<dbReference type="InterPro" id="IPR020846">
    <property type="entry name" value="MFS_dom"/>
</dbReference>
<dbReference type="Proteomes" id="UP000268093">
    <property type="component" value="Unassembled WGS sequence"/>
</dbReference>
<feature type="transmembrane region" description="Helical" evidence="3">
    <location>
        <begin position="121"/>
        <end position="139"/>
    </location>
</feature>
<comment type="caution">
    <text evidence="5">The sequence shown here is derived from an EMBL/GenBank/DDBJ whole genome shotgun (WGS) entry which is preliminary data.</text>
</comment>
<dbReference type="InterPro" id="IPR050327">
    <property type="entry name" value="Proton-linked_MCT"/>
</dbReference>
<evidence type="ECO:0000256" key="2">
    <source>
        <dbReference type="ARBA" id="ARBA00006727"/>
    </source>
</evidence>
<name>A0A433D6M9_9FUNG</name>
<evidence type="ECO:0000259" key="4">
    <source>
        <dbReference type="PROSITE" id="PS50850"/>
    </source>
</evidence>
<evidence type="ECO:0000256" key="3">
    <source>
        <dbReference type="SAM" id="Phobius"/>
    </source>
</evidence>
<dbReference type="GO" id="GO:0016020">
    <property type="term" value="C:membrane"/>
    <property type="evidence" value="ECO:0007669"/>
    <property type="project" value="UniProtKB-SubCell"/>
</dbReference>
<keyword evidence="6" id="KW-1185">Reference proteome</keyword>
<dbReference type="AlphaFoldDB" id="A0A433D6M9"/>
<keyword evidence="3" id="KW-0472">Membrane</keyword>
<feature type="domain" description="Major facilitator superfamily (MFS) profile" evidence="4">
    <location>
        <begin position="53"/>
        <end position="423"/>
    </location>
</feature>
<dbReference type="InterPro" id="IPR011701">
    <property type="entry name" value="MFS"/>
</dbReference>